<reference evidence="2 3" key="1">
    <citation type="journal article" date="2014" name="Arch. Virol.">
        <title>Genomic characterization and integrative properties of phiSMA6 and phiSMA7, two novel filamentous bacteriophages of Stenotrophomonas maltophilia.</title>
        <authorList>
            <person name="Petrova M.A."/>
            <person name="Shcherbatova N.A."/>
            <person name="Kurakov A."/>
            <person name="Mindlin S.Z."/>
        </authorList>
    </citation>
    <scope>NUCLEOTIDE SEQUENCE [LARGE SCALE GENOMIC DNA]</scope>
</reference>
<dbReference type="RefSeq" id="YP_008130374.1">
    <property type="nucleotide sequence ID" value="NC_021569.1"/>
</dbReference>
<keyword evidence="3" id="KW-1185">Reference proteome</keyword>
<feature type="region of interest" description="Disordered" evidence="1">
    <location>
        <begin position="84"/>
        <end position="113"/>
    </location>
</feature>
<evidence type="ECO:0000256" key="1">
    <source>
        <dbReference type="SAM" id="MobiDB-lite"/>
    </source>
</evidence>
<protein>
    <submittedName>
        <fullName evidence="2">Uncharacterized protein</fullName>
    </submittedName>
</protein>
<dbReference type="EMBL" id="HG007973">
    <property type="protein sequence ID" value="CDF66329.1"/>
    <property type="molecule type" value="Genomic_DNA"/>
</dbReference>
<evidence type="ECO:0000313" key="2">
    <source>
        <dbReference type="EMBL" id="CDF66329.1"/>
    </source>
</evidence>
<proteinExistence type="predicted"/>
<dbReference type="Pfam" id="PF12375">
    <property type="entry name" value="DUF3653"/>
    <property type="match status" value="1"/>
</dbReference>
<evidence type="ECO:0000313" key="3">
    <source>
        <dbReference type="Proteomes" id="UP000014423"/>
    </source>
</evidence>
<dbReference type="KEGG" id="vg:15957226"/>
<dbReference type="Proteomes" id="UP000014423">
    <property type="component" value="Segment"/>
</dbReference>
<dbReference type="InterPro" id="IPR021077">
    <property type="entry name" value="Phage_phi-Lf_Orf112"/>
</dbReference>
<feature type="compositionally biased region" description="Pro residues" evidence="1">
    <location>
        <begin position="104"/>
        <end position="113"/>
    </location>
</feature>
<dbReference type="GeneID" id="15957226"/>
<sequence>MAWSLIVRDRNLTGPWAGFSFKAGRLVTPEGRELEPQDLAWLSLLAAQAQEWRRMMEIARGGQKRPFGRAGIVDLAEVAQRRAKRSSTVMAGPDADPVAGVLPAPGPRPYQRV</sequence>
<accession>S0F2C0</accession>
<organism evidence="2 3">
    <name type="scientific">Stenotrophomonas phage SMA7</name>
    <dbReference type="NCBI Taxonomy" id="1343494"/>
    <lineage>
        <taxon>Viruses</taxon>
        <taxon>Monodnaviria</taxon>
        <taxon>Loebvirae</taxon>
        <taxon>Hofneiviricota</taxon>
        <taxon>Faserviricetes</taxon>
        <taxon>Tubulavirales</taxon>
        <taxon>Inoviridae</taxon>
        <taxon>Subteminivirus</taxon>
        <taxon>Subteminivirus SMA7</taxon>
    </lineage>
</organism>
<dbReference type="OrthoDB" id="22660at10239"/>
<name>S0F2C0_9VIRU</name>